<dbReference type="AlphaFoldDB" id="A0A0K2SG93"/>
<dbReference type="GO" id="GO:0015740">
    <property type="term" value="P:C4-dicarboxylate transport"/>
    <property type="evidence" value="ECO:0007669"/>
    <property type="project" value="TreeGrafter"/>
</dbReference>
<evidence type="ECO:0000256" key="4">
    <source>
        <dbReference type="ARBA" id="ARBA00022519"/>
    </source>
</evidence>
<dbReference type="Pfam" id="PF04290">
    <property type="entry name" value="DctQ"/>
    <property type="match status" value="1"/>
</dbReference>
<reference evidence="12" key="2">
    <citation type="journal article" date="2016" name="Int. J. Syst. Evol. Microbiol.">
        <title>Complete genome sequence and cell structure of Limnochorda pilosa, a Gram-negative spore-former within the phylum Firmicutes.</title>
        <authorList>
            <person name="Watanabe M."/>
            <person name="Kojima H."/>
            <person name="Fukui M."/>
        </authorList>
    </citation>
    <scope>NUCLEOTIDE SEQUENCE [LARGE SCALE GENOMIC DNA]</scope>
    <source>
        <strain evidence="12">HC45</strain>
    </source>
</reference>
<dbReference type="PANTHER" id="PTHR35011">
    <property type="entry name" value="2,3-DIKETO-L-GULONATE TRAP TRANSPORTER SMALL PERMEASE PROTEIN YIAM"/>
    <property type="match status" value="1"/>
</dbReference>
<name>A0A0K2SG93_LIMPI</name>
<evidence type="ECO:0000256" key="5">
    <source>
        <dbReference type="ARBA" id="ARBA00022692"/>
    </source>
</evidence>
<evidence type="ECO:0000313" key="11">
    <source>
        <dbReference type="EMBL" id="BAS26121.1"/>
    </source>
</evidence>
<accession>A0A0K2SG93</accession>
<feature type="transmembrane region" description="Helical" evidence="9">
    <location>
        <begin position="21"/>
        <end position="41"/>
    </location>
</feature>
<evidence type="ECO:0000256" key="3">
    <source>
        <dbReference type="ARBA" id="ARBA00022475"/>
    </source>
</evidence>
<dbReference type="STRING" id="1555112.LIP_0264"/>
<dbReference type="RefSeq" id="WP_068133287.1">
    <property type="nucleotide sequence ID" value="NZ_AP014924.1"/>
</dbReference>
<feature type="transmembrane region" description="Helical" evidence="9">
    <location>
        <begin position="53"/>
        <end position="69"/>
    </location>
</feature>
<comment type="similarity">
    <text evidence="8">Belongs to the TRAP transporter small permease family.</text>
</comment>
<keyword evidence="2" id="KW-0813">Transport</keyword>
<evidence type="ECO:0000313" key="12">
    <source>
        <dbReference type="Proteomes" id="UP000065807"/>
    </source>
</evidence>
<evidence type="ECO:0000256" key="1">
    <source>
        <dbReference type="ARBA" id="ARBA00004429"/>
    </source>
</evidence>
<keyword evidence="6 9" id="KW-1133">Transmembrane helix</keyword>
<gene>
    <name evidence="11" type="ORF">LIP_0264</name>
</gene>
<organism evidence="11 12">
    <name type="scientific">Limnochorda pilosa</name>
    <dbReference type="NCBI Taxonomy" id="1555112"/>
    <lineage>
        <taxon>Bacteria</taxon>
        <taxon>Bacillati</taxon>
        <taxon>Bacillota</taxon>
        <taxon>Limnochordia</taxon>
        <taxon>Limnochordales</taxon>
        <taxon>Limnochordaceae</taxon>
        <taxon>Limnochorda</taxon>
    </lineage>
</organism>
<evidence type="ECO:0000256" key="8">
    <source>
        <dbReference type="ARBA" id="ARBA00038436"/>
    </source>
</evidence>
<proteinExistence type="inferred from homology"/>
<keyword evidence="5 9" id="KW-0812">Transmembrane</keyword>
<keyword evidence="3" id="KW-1003">Cell membrane</keyword>
<evidence type="ECO:0000256" key="7">
    <source>
        <dbReference type="ARBA" id="ARBA00023136"/>
    </source>
</evidence>
<dbReference type="PANTHER" id="PTHR35011:SF2">
    <property type="entry name" value="2,3-DIKETO-L-GULONATE TRAP TRANSPORTER SMALL PERMEASE PROTEIN YIAM"/>
    <property type="match status" value="1"/>
</dbReference>
<comment type="subcellular location">
    <subcellularLocation>
        <location evidence="1">Cell inner membrane</location>
        <topology evidence="1">Multi-pass membrane protein</topology>
    </subcellularLocation>
</comment>
<feature type="transmembrane region" description="Helical" evidence="9">
    <location>
        <begin position="90"/>
        <end position="111"/>
    </location>
</feature>
<protein>
    <submittedName>
        <fullName evidence="11">TRAP transporter</fullName>
    </submittedName>
</protein>
<keyword evidence="12" id="KW-1185">Reference proteome</keyword>
<sequence>MSPLRRGLGWLADHVEEAIAAAVLAVMAGVAFVNVVTRYLVHYPLAFTEELEVSLFVWLVLLGTAMAFRHDAHLKVVFFADRLPPAWQRAVRLVASGASLLLFGILLVLGYRQVADEILLGVVTESLGWPSWVFTSGLPVGAGLVGIRILQSSWRLIRQQGEVLGAVEPSAHSGDVRGDGDPRGVGL</sequence>
<feature type="domain" description="Tripartite ATP-independent periplasmic transporters DctQ component" evidence="10">
    <location>
        <begin position="27"/>
        <end position="158"/>
    </location>
</feature>
<dbReference type="GO" id="GO:0022857">
    <property type="term" value="F:transmembrane transporter activity"/>
    <property type="evidence" value="ECO:0007669"/>
    <property type="project" value="TreeGrafter"/>
</dbReference>
<feature type="transmembrane region" description="Helical" evidence="9">
    <location>
        <begin position="131"/>
        <end position="150"/>
    </location>
</feature>
<evidence type="ECO:0000256" key="9">
    <source>
        <dbReference type="SAM" id="Phobius"/>
    </source>
</evidence>
<evidence type="ECO:0000256" key="2">
    <source>
        <dbReference type="ARBA" id="ARBA00022448"/>
    </source>
</evidence>
<dbReference type="EMBL" id="AP014924">
    <property type="protein sequence ID" value="BAS26121.1"/>
    <property type="molecule type" value="Genomic_DNA"/>
</dbReference>
<dbReference type="InterPro" id="IPR007387">
    <property type="entry name" value="TRAP_DctQ"/>
</dbReference>
<evidence type="ECO:0000256" key="6">
    <source>
        <dbReference type="ARBA" id="ARBA00022989"/>
    </source>
</evidence>
<dbReference type="GO" id="GO:0005886">
    <property type="term" value="C:plasma membrane"/>
    <property type="evidence" value="ECO:0007669"/>
    <property type="project" value="UniProtKB-SubCell"/>
</dbReference>
<reference evidence="12" key="1">
    <citation type="submission" date="2015-07" db="EMBL/GenBank/DDBJ databases">
        <title>Complete genome sequence and phylogenetic analysis of Limnochorda pilosa.</title>
        <authorList>
            <person name="Watanabe M."/>
            <person name="Kojima H."/>
            <person name="Fukui M."/>
        </authorList>
    </citation>
    <scope>NUCLEOTIDE SEQUENCE [LARGE SCALE GENOMIC DNA]</scope>
    <source>
        <strain evidence="12">HC45</strain>
    </source>
</reference>
<dbReference type="Proteomes" id="UP000065807">
    <property type="component" value="Chromosome"/>
</dbReference>
<keyword evidence="7 9" id="KW-0472">Membrane</keyword>
<dbReference type="KEGG" id="lpil:LIP_0264"/>
<dbReference type="InterPro" id="IPR055348">
    <property type="entry name" value="DctQ"/>
</dbReference>
<keyword evidence="4" id="KW-0997">Cell inner membrane</keyword>
<evidence type="ECO:0000259" key="10">
    <source>
        <dbReference type="Pfam" id="PF04290"/>
    </source>
</evidence>
<dbReference type="OrthoDB" id="4964541at2"/>